<reference evidence="1 2" key="1">
    <citation type="submission" date="2016-10" db="EMBL/GenBank/DDBJ databases">
        <authorList>
            <person name="de Groot N.N."/>
        </authorList>
    </citation>
    <scope>NUCLEOTIDE SEQUENCE [LARGE SCALE GENOMIC DNA]</scope>
    <source>
        <strain evidence="1 2">DSM 25186</strain>
    </source>
</reference>
<dbReference type="AlphaFoldDB" id="A0A1G9TZG6"/>
<evidence type="ECO:0000313" key="1">
    <source>
        <dbReference type="EMBL" id="SDM53129.1"/>
    </source>
</evidence>
<keyword evidence="2" id="KW-1185">Reference proteome</keyword>
<gene>
    <name evidence="1" type="ORF">SAMN05421823_11542</name>
</gene>
<proteinExistence type="predicted"/>
<name>A0A1G9TZG6_9BACT</name>
<dbReference type="Proteomes" id="UP000198510">
    <property type="component" value="Unassembled WGS sequence"/>
</dbReference>
<sequence>MTLLEFTKTNDYPTDPTTLARVGVVVAATYRLVYGTSPQKGMNCQRGIPMRIAIYPPDFAPLIENCFKTHLKEGKGT</sequence>
<dbReference type="EMBL" id="FNFO01000015">
    <property type="protein sequence ID" value="SDM53129.1"/>
    <property type="molecule type" value="Genomic_DNA"/>
</dbReference>
<accession>A0A1G9TZG6</accession>
<protein>
    <submittedName>
        <fullName evidence="1">Uncharacterized protein</fullName>
    </submittedName>
</protein>
<evidence type="ECO:0000313" key="2">
    <source>
        <dbReference type="Proteomes" id="UP000198510"/>
    </source>
</evidence>
<organism evidence="1 2">
    <name type="scientific">Catalinimonas alkaloidigena</name>
    <dbReference type="NCBI Taxonomy" id="1075417"/>
    <lineage>
        <taxon>Bacteria</taxon>
        <taxon>Pseudomonadati</taxon>
        <taxon>Bacteroidota</taxon>
        <taxon>Cytophagia</taxon>
        <taxon>Cytophagales</taxon>
        <taxon>Catalimonadaceae</taxon>
        <taxon>Catalinimonas</taxon>
    </lineage>
</organism>